<dbReference type="Pfam" id="PF13378">
    <property type="entry name" value="MR_MLE_C"/>
    <property type="match status" value="1"/>
</dbReference>
<dbReference type="NCBIfam" id="TIGR01928">
    <property type="entry name" value="menC_lowGC_arch"/>
    <property type="match status" value="1"/>
</dbReference>
<dbReference type="InterPro" id="IPR029017">
    <property type="entry name" value="Enolase-like_N"/>
</dbReference>
<gene>
    <name evidence="8" type="ORF">VV61_00370</name>
</gene>
<evidence type="ECO:0000256" key="2">
    <source>
        <dbReference type="ARBA" id="ARBA00022723"/>
    </source>
</evidence>
<reference evidence="8 9" key="1">
    <citation type="submission" date="2015-03" db="EMBL/GenBank/DDBJ databases">
        <title>Draft Genome Sequence of S. carnosus subsp. utilis LTH 7013, Isolated from South Tirolean Ham.</title>
        <authorList>
            <person name="Mueller A."/>
            <person name="Huptas C."/>
            <person name="Wenning M."/>
            <person name="Weiss A."/>
            <person name="Schmidt H."/>
        </authorList>
    </citation>
    <scope>NUCLEOTIDE SEQUENCE [LARGE SCALE GENOMIC DNA]</scope>
    <source>
        <strain evidence="8 9">LTH7013</strain>
    </source>
</reference>
<keyword evidence="2" id="KW-0479">Metal-binding</keyword>
<evidence type="ECO:0000256" key="1">
    <source>
        <dbReference type="ARBA" id="ARBA00001968"/>
    </source>
</evidence>
<dbReference type="GO" id="GO:0009234">
    <property type="term" value="P:menaquinone biosynthetic process"/>
    <property type="evidence" value="ECO:0007669"/>
    <property type="project" value="UniProtKB-UniRule"/>
</dbReference>
<evidence type="ECO:0000256" key="5">
    <source>
        <dbReference type="ARBA" id="ARBA00029491"/>
    </source>
</evidence>
<evidence type="ECO:0000256" key="3">
    <source>
        <dbReference type="ARBA" id="ARBA00022842"/>
    </source>
</evidence>
<dbReference type="SFLD" id="SFLDS00001">
    <property type="entry name" value="Enolase"/>
    <property type="match status" value="1"/>
</dbReference>
<dbReference type="AlphaFoldDB" id="A0AAJ0NIL8"/>
<keyword evidence="4" id="KW-0456">Lyase</keyword>
<dbReference type="RefSeq" id="WP_046099146.1">
    <property type="nucleotide sequence ID" value="NZ_BKAP01000027.1"/>
</dbReference>
<sequence>MRFKTINFYIFEAPFKNPIKTPKVEMDTRKVLIAELIDQEGCSYFGECNAFETDWYDKETITSVHNALKSWFDEEVLGKDIDDFNAAQTILDKISTQPAARSTAAMALYQAFYNLESFSVEYGATASGLSDKQFEVLQKTEPKRVKLKWSDNVVDDLKKLQRLQSSPLLALDANESLDQDDISILQGIKSSFDIIYIEEPFRHLNSLKHVEKETIPPVALDEKAVDIASILRYIEAYNVDIVILKPFRLGGIDRMLEAIKILQQRSIKVVIGGMYEYGFSRYFTAYLSRLGDYPGDITPYGYYFAEEFTEKNGILNKGHIEFVPPVINKNQLKRY</sequence>
<dbReference type="GO" id="GO:0046872">
    <property type="term" value="F:metal ion binding"/>
    <property type="evidence" value="ECO:0007669"/>
    <property type="project" value="UniProtKB-KW"/>
</dbReference>
<comment type="caution">
    <text evidence="8">The sequence shown here is derived from an EMBL/GenBank/DDBJ whole genome shotgun (WGS) entry which is preliminary data.</text>
</comment>
<feature type="domain" description="Enolase C-terminal" evidence="7">
    <location>
        <begin position="142"/>
        <end position="278"/>
    </location>
</feature>
<dbReference type="SFLD" id="SFLDF00009">
    <property type="entry name" value="o-succinylbenzoate_synthase"/>
    <property type="match status" value="1"/>
</dbReference>
<evidence type="ECO:0000256" key="4">
    <source>
        <dbReference type="ARBA" id="ARBA00023239"/>
    </source>
</evidence>
<name>A0AAJ0NIL8_STACA</name>
<organism evidence="8 9">
    <name type="scientific">Staphylococcus carnosus</name>
    <dbReference type="NCBI Taxonomy" id="1281"/>
    <lineage>
        <taxon>Bacteria</taxon>
        <taxon>Bacillati</taxon>
        <taxon>Bacillota</taxon>
        <taxon>Bacilli</taxon>
        <taxon>Bacillales</taxon>
        <taxon>Staphylococcaceae</taxon>
        <taxon>Staphylococcus</taxon>
    </lineage>
</organism>
<dbReference type="Gene3D" id="3.20.20.120">
    <property type="entry name" value="Enolase-like C-terminal domain"/>
    <property type="match status" value="1"/>
</dbReference>
<dbReference type="SUPFAM" id="SSF51604">
    <property type="entry name" value="Enolase C-terminal domain-like"/>
    <property type="match status" value="1"/>
</dbReference>
<evidence type="ECO:0000259" key="7">
    <source>
        <dbReference type="Pfam" id="PF13378"/>
    </source>
</evidence>
<dbReference type="SFLD" id="SFLDG00180">
    <property type="entry name" value="muconate_cycloisomerase"/>
    <property type="match status" value="1"/>
</dbReference>
<accession>A0AAJ0NIL8</accession>
<dbReference type="SUPFAM" id="SSF54826">
    <property type="entry name" value="Enolase N-terminal domain-like"/>
    <property type="match status" value="1"/>
</dbReference>
<dbReference type="EC" id="4.2.1.113" evidence="5 6"/>
<evidence type="ECO:0000313" key="9">
    <source>
        <dbReference type="Proteomes" id="UP000033530"/>
    </source>
</evidence>
<comment type="cofactor">
    <cofactor evidence="1">
        <name>a divalent metal cation</name>
        <dbReference type="ChEBI" id="CHEBI:60240"/>
    </cofactor>
</comment>
<dbReference type="InterPro" id="IPR010197">
    <property type="entry name" value="OSBS/NAAAR"/>
</dbReference>
<dbReference type="Proteomes" id="UP000033530">
    <property type="component" value="Unassembled WGS sequence"/>
</dbReference>
<protein>
    <recommendedName>
        <fullName evidence="5 6">o-succinylbenzoate synthase</fullName>
        <ecNumber evidence="5 6">4.2.1.113</ecNumber>
    </recommendedName>
</protein>
<dbReference type="Gene3D" id="3.30.390.10">
    <property type="entry name" value="Enolase-like, N-terminal domain"/>
    <property type="match status" value="1"/>
</dbReference>
<dbReference type="InterPro" id="IPR029065">
    <property type="entry name" value="Enolase_C-like"/>
</dbReference>
<evidence type="ECO:0000313" key="8">
    <source>
        <dbReference type="EMBL" id="KKB25976.1"/>
    </source>
</evidence>
<dbReference type="EMBL" id="LAIU01000001">
    <property type="protein sequence ID" value="KKB25976.1"/>
    <property type="molecule type" value="Genomic_DNA"/>
</dbReference>
<evidence type="ECO:0000256" key="6">
    <source>
        <dbReference type="NCBIfam" id="TIGR01928"/>
    </source>
</evidence>
<dbReference type="GO" id="GO:0043748">
    <property type="term" value="F:O-succinylbenzoate synthase activity"/>
    <property type="evidence" value="ECO:0007669"/>
    <property type="project" value="UniProtKB-EC"/>
</dbReference>
<dbReference type="PANTHER" id="PTHR48073">
    <property type="entry name" value="O-SUCCINYLBENZOATE SYNTHASE-RELATED"/>
    <property type="match status" value="1"/>
</dbReference>
<dbReference type="PANTHER" id="PTHR48073:SF5">
    <property type="entry name" value="O-SUCCINYLBENZOATE SYNTHASE"/>
    <property type="match status" value="1"/>
</dbReference>
<keyword evidence="3" id="KW-0460">Magnesium</keyword>
<dbReference type="InterPro" id="IPR036849">
    <property type="entry name" value="Enolase-like_C_sf"/>
</dbReference>
<proteinExistence type="predicted"/>